<dbReference type="PaxDb" id="3708-A0A078FRC6"/>
<reference evidence="1 2" key="1">
    <citation type="journal article" date="2014" name="Science">
        <title>Plant genetics. Early allopolyploid evolution in the post-Neolithic Brassica napus oilseed genome.</title>
        <authorList>
            <person name="Chalhoub B."/>
            <person name="Denoeud F."/>
            <person name="Liu S."/>
            <person name="Parkin I.A."/>
            <person name="Tang H."/>
            <person name="Wang X."/>
            <person name="Chiquet J."/>
            <person name="Belcram H."/>
            <person name="Tong C."/>
            <person name="Samans B."/>
            <person name="Correa M."/>
            <person name="Da Silva C."/>
            <person name="Just J."/>
            <person name="Falentin C."/>
            <person name="Koh C.S."/>
            <person name="Le Clainche I."/>
            <person name="Bernard M."/>
            <person name="Bento P."/>
            <person name="Noel B."/>
            <person name="Labadie K."/>
            <person name="Alberti A."/>
            <person name="Charles M."/>
            <person name="Arnaud D."/>
            <person name="Guo H."/>
            <person name="Daviaud C."/>
            <person name="Alamery S."/>
            <person name="Jabbari K."/>
            <person name="Zhao M."/>
            <person name="Edger P.P."/>
            <person name="Chelaifa H."/>
            <person name="Tack D."/>
            <person name="Lassalle G."/>
            <person name="Mestiri I."/>
            <person name="Schnel N."/>
            <person name="Le Paslier M.C."/>
            <person name="Fan G."/>
            <person name="Renault V."/>
            <person name="Bayer P.E."/>
            <person name="Golicz A.A."/>
            <person name="Manoli S."/>
            <person name="Lee T.H."/>
            <person name="Thi V.H."/>
            <person name="Chalabi S."/>
            <person name="Hu Q."/>
            <person name="Fan C."/>
            <person name="Tollenaere R."/>
            <person name="Lu Y."/>
            <person name="Battail C."/>
            <person name="Shen J."/>
            <person name="Sidebottom C.H."/>
            <person name="Wang X."/>
            <person name="Canaguier A."/>
            <person name="Chauveau A."/>
            <person name="Berard A."/>
            <person name="Deniot G."/>
            <person name="Guan M."/>
            <person name="Liu Z."/>
            <person name="Sun F."/>
            <person name="Lim Y.P."/>
            <person name="Lyons E."/>
            <person name="Town C.D."/>
            <person name="Bancroft I."/>
            <person name="Wang X."/>
            <person name="Meng J."/>
            <person name="Ma J."/>
            <person name="Pires J.C."/>
            <person name="King G.J."/>
            <person name="Brunel D."/>
            <person name="Delourme R."/>
            <person name="Renard M."/>
            <person name="Aury J.M."/>
            <person name="Adams K.L."/>
            <person name="Batley J."/>
            <person name="Snowdon R.J."/>
            <person name="Tost J."/>
            <person name="Edwards D."/>
            <person name="Zhou Y."/>
            <person name="Hua W."/>
            <person name="Sharpe A.G."/>
            <person name="Paterson A.H."/>
            <person name="Guan C."/>
            <person name="Wincker P."/>
        </authorList>
    </citation>
    <scope>NUCLEOTIDE SEQUENCE [LARGE SCALE GENOMIC DNA]</scope>
    <source>
        <strain evidence="2">cv. Darmor-bzh</strain>
    </source>
</reference>
<name>A0A078FRC6_BRANA</name>
<proteinExistence type="predicted"/>
<dbReference type="EMBL" id="LK032048">
    <property type="protein sequence ID" value="CDY14878.1"/>
    <property type="molecule type" value="Genomic_DNA"/>
</dbReference>
<dbReference type="STRING" id="3708.A0A078FRC6"/>
<gene>
    <name evidence="1" type="primary">BnaA02g22200D</name>
    <name evidence="1" type="ORF">GSBRNA2T00084776001</name>
</gene>
<keyword evidence="2" id="KW-1185">Reference proteome</keyword>
<protein>
    <submittedName>
        <fullName evidence="1">BnaA02g22200D protein</fullName>
    </submittedName>
</protein>
<dbReference type="Gramene" id="CDY14878">
    <property type="protein sequence ID" value="CDY14878"/>
    <property type="gene ID" value="GSBRNA2T00084776001"/>
</dbReference>
<organism evidence="1 2">
    <name type="scientific">Brassica napus</name>
    <name type="common">Rape</name>
    <dbReference type="NCBI Taxonomy" id="3708"/>
    <lineage>
        <taxon>Eukaryota</taxon>
        <taxon>Viridiplantae</taxon>
        <taxon>Streptophyta</taxon>
        <taxon>Embryophyta</taxon>
        <taxon>Tracheophyta</taxon>
        <taxon>Spermatophyta</taxon>
        <taxon>Magnoliopsida</taxon>
        <taxon>eudicotyledons</taxon>
        <taxon>Gunneridae</taxon>
        <taxon>Pentapetalae</taxon>
        <taxon>rosids</taxon>
        <taxon>malvids</taxon>
        <taxon>Brassicales</taxon>
        <taxon>Brassicaceae</taxon>
        <taxon>Brassiceae</taxon>
        <taxon>Brassica</taxon>
    </lineage>
</organism>
<evidence type="ECO:0000313" key="1">
    <source>
        <dbReference type="EMBL" id="CDY14878.1"/>
    </source>
</evidence>
<sequence>MSKVLQVELEMEERAEDIVKDPRLNYGLFSKEFLRRHGLPLLGYIFSAIGWIPKASTMNAVHEVFKIARAQTLIATGSRLHSLISLEDLRSS</sequence>
<dbReference type="AlphaFoldDB" id="A0A078FRC6"/>
<accession>A0A078FRC6</accession>
<evidence type="ECO:0000313" key="2">
    <source>
        <dbReference type="Proteomes" id="UP000028999"/>
    </source>
</evidence>
<dbReference type="Proteomes" id="UP000028999">
    <property type="component" value="Unassembled WGS sequence"/>
</dbReference>